<evidence type="ECO:0000256" key="11">
    <source>
        <dbReference type="ARBA" id="ARBA00022792"/>
    </source>
</evidence>
<evidence type="ECO:0000256" key="14">
    <source>
        <dbReference type="ARBA" id="ARBA00023128"/>
    </source>
</evidence>
<keyword evidence="17" id="KW-1208">Phospholipid metabolism</keyword>
<dbReference type="GO" id="GO:0032049">
    <property type="term" value="P:cardiolipin biosynthetic process"/>
    <property type="evidence" value="ECO:0007669"/>
    <property type="project" value="EnsemblFungi"/>
</dbReference>
<evidence type="ECO:0000256" key="2">
    <source>
        <dbReference type="ARBA" id="ARBA00004443"/>
    </source>
</evidence>
<comment type="cofactor">
    <cofactor evidence="1">
        <name>Mg(2+)</name>
        <dbReference type="ChEBI" id="CHEBI:18420"/>
    </cofactor>
</comment>
<keyword evidence="14" id="KW-0496">Mitochondrion</keyword>
<evidence type="ECO:0000313" key="19">
    <source>
        <dbReference type="EMBL" id="SGZ40817.1"/>
    </source>
</evidence>
<protein>
    <recommendedName>
        <fullName evidence="7">Phosphatidate cytidylyltransferase, mitochondrial</fullName>
        <ecNumber evidence="6">2.7.7.41</ecNumber>
    </recommendedName>
    <alternativeName>
        <fullName evidence="18">CDP-diacylglycerol synthase</fullName>
    </alternativeName>
</protein>
<dbReference type="InterPro" id="IPR015222">
    <property type="entry name" value="Tam41"/>
</dbReference>
<dbReference type="EMBL" id="FQNF01000065">
    <property type="protein sequence ID" value="SGZ40817.1"/>
    <property type="molecule type" value="Genomic_DNA"/>
</dbReference>
<keyword evidence="16" id="KW-0594">Phospholipid biosynthesis</keyword>
<accession>A0A1L0CQN9</accession>
<evidence type="ECO:0000256" key="18">
    <source>
        <dbReference type="ARBA" id="ARBA00029893"/>
    </source>
</evidence>
<keyword evidence="15" id="KW-0472">Membrane</keyword>
<evidence type="ECO:0000256" key="7">
    <source>
        <dbReference type="ARBA" id="ARBA00018337"/>
    </source>
</evidence>
<keyword evidence="13" id="KW-0443">Lipid metabolism</keyword>
<evidence type="ECO:0000256" key="6">
    <source>
        <dbReference type="ARBA" id="ARBA00012487"/>
    </source>
</evidence>
<evidence type="ECO:0000256" key="12">
    <source>
        <dbReference type="ARBA" id="ARBA00022842"/>
    </source>
</evidence>
<evidence type="ECO:0000256" key="10">
    <source>
        <dbReference type="ARBA" id="ARBA00022695"/>
    </source>
</evidence>
<evidence type="ECO:0000256" key="5">
    <source>
        <dbReference type="ARBA" id="ARBA00005458"/>
    </source>
</evidence>
<evidence type="ECO:0000256" key="15">
    <source>
        <dbReference type="ARBA" id="ARBA00023136"/>
    </source>
</evidence>
<dbReference type="PANTHER" id="PTHR13619:SF0">
    <property type="entry name" value="PHOSPHATIDATE CYTIDYLYLTRANSFERASE, MITOCHONDRIAL"/>
    <property type="match status" value="1"/>
</dbReference>
<keyword evidence="11" id="KW-0999">Mitochondrion inner membrane</keyword>
<dbReference type="GO" id="GO:0016024">
    <property type="term" value="P:CDP-diacylglycerol biosynthetic process"/>
    <property type="evidence" value="ECO:0007669"/>
    <property type="project" value="UniProtKB-UniPathway"/>
</dbReference>
<organism evidence="19 20">
    <name type="scientific">Hanseniaspora guilliermondii</name>
    <dbReference type="NCBI Taxonomy" id="56406"/>
    <lineage>
        <taxon>Eukaryota</taxon>
        <taxon>Fungi</taxon>
        <taxon>Dikarya</taxon>
        <taxon>Ascomycota</taxon>
        <taxon>Saccharomycotina</taxon>
        <taxon>Saccharomycetes</taxon>
        <taxon>Saccharomycodales</taxon>
        <taxon>Saccharomycodaceae</taxon>
        <taxon>Hanseniaspora</taxon>
    </lineage>
</organism>
<dbReference type="AlphaFoldDB" id="A0A1L0CQN9"/>
<comment type="pathway">
    <text evidence="3">Phospholipid metabolism; CDP-diacylglycerol biosynthesis; CDP-diacylglycerol from sn-glycerol 3-phosphate: step 3/3.</text>
</comment>
<evidence type="ECO:0000256" key="9">
    <source>
        <dbReference type="ARBA" id="ARBA00022679"/>
    </source>
</evidence>
<comment type="pathway">
    <text evidence="4">Lipid metabolism.</text>
</comment>
<comment type="subcellular location">
    <subcellularLocation>
        <location evidence="2">Mitochondrion inner membrane</location>
        <topology evidence="2">Peripheral membrane protein</topology>
        <orientation evidence="2">Matrix side</orientation>
    </subcellularLocation>
</comment>
<evidence type="ECO:0000256" key="4">
    <source>
        <dbReference type="ARBA" id="ARBA00005189"/>
    </source>
</evidence>
<keyword evidence="20" id="KW-1185">Reference proteome</keyword>
<dbReference type="GO" id="GO:0004605">
    <property type="term" value="F:phosphatidate cytidylyltransferase activity"/>
    <property type="evidence" value="ECO:0007669"/>
    <property type="project" value="UniProtKB-EC"/>
</dbReference>
<dbReference type="UniPathway" id="UPA00557">
    <property type="reaction ID" value="UER00614"/>
</dbReference>
<keyword evidence="9" id="KW-0808">Transferase</keyword>
<dbReference type="GO" id="GO:0005759">
    <property type="term" value="C:mitochondrial matrix"/>
    <property type="evidence" value="ECO:0007669"/>
    <property type="project" value="EnsemblFungi"/>
</dbReference>
<dbReference type="Proteomes" id="UP000183365">
    <property type="component" value="Unassembled WGS sequence"/>
</dbReference>
<evidence type="ECO:0000313" key="20">
    <source>
        <dbReference type="Proteomes" id="UP000183365"/>
    </source>
</evidence>
<name>A0A1L0CQN9_9ASCO</name>
<dbReference type="PIRSF" id="PIRSF028840">
    <property type="entry name" value="Mmp37"/>
    <property type="match status" value="1"/>
</dbReference>
<evidence type="ECO:0000256" key="3">
    <source>
        <dbReference type="ARBA" id="ARBA00005119"/>
    </source>
</evidence>
<dbReference type="VEuPathDB" id="FungiDB:HGUI_03017"/>
<dbReference type="GO" id="GO:0005743">
    <property type="term" value="C:mitochondrial inner membrane"/>
    <property type="evidence" value="ECO:0007669"/>
    <property type="project" value="UniProtKB-SubCell"/>
</dbReference>
<keyword evidence="12" id="KW-0460">Magnesium</keyword>
<dbReference type="PANTHER" id="PTHR13619">
    <property type="entry name" value="PHOSPHATIDATE CYTIDYLYLTRANSFERASE, MITOCHONDRIAL"/>
    <property type="match status" value="1"/>
</dbReference>
<dbReference type="Pfam" id="PF09139">
    <property type="entry name" value="Tam41_Mmp37"/>
    <property type="match status" value="2"/>
</dbReference>
<dbReference type="EC" id="2.7.7.41" evidence="6"/>
<evidence type="ECO:0000256" key="1">
    <source>
        <dbReference type="ARBA" id="ARBA00001946"/>
    </source>
</evidence>
<dbReference type="OrthoDB" id="341477at2759"/>
<proteinExistence type="inferred from homology"/>
<keyword evidence="10" id="KW-0548">Nucleotidyltransferase</keyword>
<keyword evidence="8" id="KW-0444">Lipid biosynthesis</keyword>
<reference evidence="20" key="1">
    <citation type="submission" date="2016-11" db="EMBL/GenBank/DDBJ databases">
        <authorList>
            <person name="Guldener U."/>
        </authorList>
    </citation>
    <scope>NUCLEOTIDE SEQUENCE [LARGE SCALE GENOMIC DNA]</scope>
</reference>
<sequence>MLERYISVNKRYLNTVSSSKTTALKFNGEYLPTFSSFNTADKIINPFQKNDTILDPRNVVDPYDLNLDISKASKNPESKLLLDNFNKITIPKDLKSHLKAIVKEFVPHKNCFGYGSGVFPQQGNQDYSKNQIDMLLSVDNPLEWHKLNIKKNPDHYSSLKYTIKIPKIFEKIQGMGAGIYFNPFVKINGSEVKYGILSHDTLIGDLKNWNTFYLAGRLQKPTINLSNKGLADDIELGYWLQRNLISAALLSKKRCLSKYGSSFTDLQFFTELCTLSYLGDIRFKLGGENPNKSKNIVLKNMNNFKFLYDDILNEIMLWDEKKMSRYLPNGYTLDNYHTKLEKCIGKSSYSQAVKGVFTAGIVKSCKYAWAKKIKAMKK</sequence>
<evidence type="ECO:0000256" key="16">
    <source>
        <dbReference type="ARBA" id="ARBA00023209"/>
    </source>
</evidence>
<evidence type="ECO:0000256" key="13">
    <source>
        <dbReference type="ARBA" id="ARBA00023098"/>
    </source>
</evidence>
<evidence type="ECO:0000256" key="8">
    <source>
        <dbReference type="ARBA" id="ARBA00022516"/>
    </source>
</evidence>
<comment type="similarity">
    <text evidence="5">Belongs to the TAM41 family.</text>
</comment>
<gene>
    <name evidence="19" type="ORF">HGUI_03017</name>
</gene>
<evidence type="ECO:0000256" key="17">
    <source>
        <dbReference type="ARBA" id="ARBA00023264"/>
    </source>
</evidence>